<protein>
    <submittedName>
        <fullName evidence="2">Uncharacterized protein</fullName>
    </submittedName>
</protein>
<feature type="compositionally biased region" description="Polar residues" evidence="1">
    <location>
        <begin position="1"/>
        <end position="15"/>
    </location>
</feature>
<evidence type="ECO:0000313" key="3">
    <source>
        <dbReference type="Proteomes" id="UP000019491"/>
    </source>
</evidence>
<comment type="caution">
    <text evidence="2">The sequence shown here is derived from an EMBL/GenBank/DDBJ whole genome shotgun (WGS) entry which is preliminary data.</text>
</comment>
<dbReference type="AlphaFoldDB" id="X0QBA9"/>
<gene>
    <name evidence="2" type="ORF">RW1_062_00210</name>
</gene>
<proteinExistence type="predicted"/>
<evidence type="ECO:0000313" key="2">
    <source>
        <dbReference type="EMBL" id="GAF48897.1"/>
    </source>
</evidence>
<dbReference type="Proteomes" id="UP000019491">
    <property type="component" value="Unassembled WGS sequence"/>
</dbReference>
<reference evidence="2 3" key="1">
    <citation type="submission" date="2014-02" db="EMBL/GenBank/DDBJ databases">
        <title>Whole genome shotgun sequence of Rhodococcus wratislaviensis NBRC 100605.</title>
        <authorList>
            <person name="Hosoyama A."/>
            <person name="Tsuchikane K."/>
            <person name="Yoshida I."/>
            <person name="Ohji S."/>
            <person name="Ichikawa N."/>
            <person name="Yamazoe A."/>
            <person name="Fujita N."/>
        </authorList>
    </citation>
    <scope>NUCLEOTIDE SEQUENCE [LARGE SCALE GENOMIC DNA]</scope>
    <source>
        <strain evidence="2 3">NBRC 100605</strain>
    </source>
</reference>
<accession>X0QBA9</accession>
<feature type="region of interest" description="Disordered" evidence="1">
    <location>
        <begin position="1"/>
        <end position="90"/>
    </location>
</feature>
<feature type="compositionally biased region" description="Low complexity" evidence="1">
    <location>
        <begin position="29"/>
        <end position="41"/>
    </location>
</feature>
<keyword evidence="3" id="KW-1185">Reference proteome</keyword>
<organism evidence="2 3">
    <name type="scientific">Rhodococcus wratislaviensis NBRC 100605</name>
    <dbReference type="NCBI Taxonomy" id="1219028"/>
    <lineage>
        <taxon>Bacteria</taxon>
        <taxon>Bacillati</taxon>
        <taxon>Actinomycetota</taxon>
        <taxon>Actinomycetes</taxon>
        <taxon>Mycobacteriales</taxon>
        <taxon>Nocardiaceae</taxon>
        <taxon>Rhodococcus</taxon>
    </lineage>
</organism>
<name>X0QBA9_RHOWR</name>
<sequence>MAYPTNTIDAGTGSSRVFAHPRDDACSGPRTETQSTRTRTPTPDRKTPTAHRITTWANAPKPKLEYPSGPPAQGRVAPGNLTPGLPQHGA</sequence>
<dbReference type="EMBL" id="BAWF01000062">
    <property type="protein sequence ID" value="GAF48897.1"/>
    <property type="molecule type" value="Genomic_DNA"/>
</dbReference>
<evidence type="ECO:0000256" key="1">
    <source>
        <dbReference type="SAM" id="MobiDB-lite"/>
    </source>
</evidence>